<evidence type="ECO:0000313" key="3">
    <source>
        <dbReference type="Proteomes" id="UP000215450"/>
    </source>
</evidence>
<proteinExistence type="predicted"/>
<sequence length="80" mass="9440">MRWKMPANTHEPDVYTRFEWDDIRADFTFSQEKNKQYSVDNITFSAPKFAINGGQFYFNVTTLFTSKTKHANLMNSCYVP</sequence>
<reference evidence="2 3" key="2">
    <citation type="submission" date="2017-06" db="EMBL/GenBank/DDBJ databases">
        <authorList>
            <person name="Kim H.J."/>
            <person name="Triplett B.A."/>
        </authorList>
    </citation>
    <scope>NUCLEOTIDE SEQUENCE [LARGE SCALE GENOMIC DNA]</scope>
    <source>
        <strain evidence="2">Kingella_eburonensis</strain>
    </source>
</reference>
<accession>A0A238HJJ1</accession>
<evidence type="ECO:0000313" key="2">
    <source>
        <dbReference type="EMBL" id="SNB66887.1"/>
    </source>
</evidence>
<protein>
    <submittedName>
        <fullName evidence="1">Uncharacterized protein</fullName>
    </submittedName>
</protein>
<dbReference type="Proteomes" id="UP000215450">
    <property type="component" value="Unassembled WGS sequence"/>
</dbReference>
<organism evidence="1">
    <name type="scientific">Kingella negevensis</name>
    <dbReference type="NCBI Taxonomy" id="1522312"/>
    <lineage>
        <taxon>Bacteria</taxon>
        <taxon>Pseudomonadati</taxon>
        <taxon>Pseudomonadota</taxon>
        <taxon>Betaproteobacteria</taxon>
        <taxon>Neisseriales</taxon>
        <taxon>Neisseriaceae</taxon>
        <taxon>Kingella</taxon>
    </lineage>
</organism>
<dbReference type="AlphaFoldDB" id="A0A238HJJ1"/>
<evidence type="ECO:0000313" key="1">
    <source>
        <dbReference type="EMBL" id="SMQ13637.1"/>
    </source>
</evidence>
<dbReference type="EMBL" id="FXUV01000085">
    <property type="protein sequence ID" value="SMQ13637.1"/>
    <property type="molecule type" value="Genomic_DNA"/>
</dbReference>
<gene>
    <name evidence="1" type="ORF">KEBURONENSIS_00705</name>
    <name evidence="2" type="ORF">KEBURONENSIS_01185</name>
</gene>
<name>A0A238HJJ1_9NEIS</name>
<dbReference type="EMBL" id="FXUV02000020">
    <property type="protein sequence ID" value="SNB66887.1"/>
    <property type="molecule type" value="Genomic_DNA"/>
</dbReference>
<keyword evidence="3" id="KW-1185">Reference proteome</keyword>
<reference evidence="1" key="1">
    <citation type="submission" date="2017-05" db="EMBL/GenBank/DDBJ databases">
        <authorList>
            <person name="Song R."/>
            <person name="Chenine A.L."/>
            <person name="Ruprecht R.M."/>
        </authorList>
    </citation>
    <scope>NUCLEOTIDE SEQUENCE</scope>
    <source>
        <strain evidence="1">Kingella_eburonensis</strain>
    </source>
</reference>
<dbReference type="STRING" id="1522312.GCA_900177895_02256"/>
<dbReference type="RefSeq" id="WP_095063527.1">
    <property type="nucleotide sequence ID" value="NZ_CP123447.1"/>
</dbReference>